<evidence type="ECO:0000313" key="4">
    <source>
        <dbReference type="Proteomes" id="UP000177817"/>
    </source>
</evidence>
<comment type="caution">
    <text evidence="3">The sequence shown here is derived from an EMBL/GenBank/DDBJ whole genome shotgun (WGS) entry which is preliminary data.</text>
</comment>
<gene>
    <name evidence="3" type="ORF">A2677_03900</name>
</gene>
<feature type="transmembrane region" description="Helical" evidence="2">
    <location>
        <begin position="7"/>
        <end position="28"/>
    </location>
</feature>
<feature type="region of interest" description="Disordered" evidence="1">
    <location>
        <begin position="76"/>
        <end position="98"/>
    </location>
</feature>
<evidence type="ECO:0000313" key="3">
    <source>
        <dbReference type="EMBL" id="OGY89570.1"/>
    </source>
</evidence>
<dbReference type="Proteomes" id="UP000177817">
    <property type="component" value="Unassembled WGS sequence"/>
</dbReference>
<reference evidence="3 4" key="1">
    <citation type="journal article" date="2016" name="Nat. Commun.">
        <title>Thousands of microbial genomes shed light on interconnected biogeochemical processes in an aquifer system.</title>
        <authorList>
            <person name="Anantharaman K."/>
            <person name="Brown C.T."/>
            <person name="Hug L.A."/>
            <person name="Sharon I."/>
            <person name="Castelle C.J."/>
            <person name="Probst A.J."/>
            <person name="Thomas B.C."/>
            <person name="Singh A."/>
            <person name="Wilkins M.J."/>
            <person name="Karaoz U."/>
            <person name="Brodie E.L."/>
            <person name="Williams K.H."/>
            <person name="Hubbard S.S."/>
            <person name="Banfield J.F."/>
        </authorList>
    </citation>
    <scope>NUCLEOTIDE SEQUENCE [LARGE SCALE GENOMIC DNA]</scope>
</reference>
<keyword evidence="2" id="KW-1133">Transmembrane helix</keyword>
<evidence type="ECO:0000256" key="1">
    <source>
        <dbReference type="SAM" id="MobiDB-lite"/>
    </source>
</evidence>
<sequence length="98" mass="11302">MLFQKKYSPFCIVAVIVLTVFGVGFLYYDIRQILTGTVDPNQYWPFLLPLYFAFWIVIVVWMDKLSHKSPAAEARMRDELKRNSSSPGSSAPRQVQGR</sequence>
<keyword evidence="2" id="KW-0812">Transmembrane</keyword>
<name>A0A1G2BMK5_9BACT</name>
<protein>
    <submittedName>
        <fullName evidence="3">Uncharacterized protein</fullName>
    </submittedName>
</protein>
<dbReference type="AlphaFoldDB" id="A0A1G2BMK5"/>
<evidence type="ECO:0000256" key="2">
    <source>
        <dbReference type="SAM" id="Phobius"/>
    </source>
</evidence>
<feature type="transmembrane region" description="Helical" evidence="2">
    <location>
        <begin position="43"/>
        <end position="62"/>
    </location>
</feature>
<accession>A0A1G2BMK5</accession>
<organism evidence="3 4">
    <name type="scientific">Candidatus Komeilibacteria bacterium RIFCSPHIGHO2_01_FULL_52_14</name>
    <dbReference type="NCBI Taxonomy" id="1798549"/>
    <lineage>
        <taxon>Bacteria</taxon>
        <taxon>Candidatus Komeiliibacteriota</taxon>
    </lineage>
</organism>
<keyword evidence="2" id="KW-0472">Membrane</keyword>
<dbReference type="EMBL" id="MHKK01000030">
    <property type="protein sequence ID" value="OGY89570.1"/>
    <property type="molecule type" value="Genomic_DNA"/>
</dbReference>
<proteinExistence type="predicted"/>
<feature type="compositionally biased region" description="Polar residues" evidence="1">
    <location>
        <begin position="83"/>
        <end position="98"/>
    </location>
</feature>